<dbReference type="Gene3D" id="2.40.160.20">
    <property type="match status" value="1"/>
</dbReference>
<dbReference type="Proteomes" id="UP001595548">
    <property type="component" value="Unassembled WGS sequence"/>
</dbReference>
<dbReference type="EMBL" id="JBHRTL010000031">
    <property type="protein sequence ID" value="MFC3156940.1"/>
    <property type="molecule type" value="Genomic_DNA"/>
</dbReference>
<dbReference type="InterPro" id="IPR011250">
    <property type="entry name" value="OMP/PagP_B-barrel"/>
</dbReference>
<organism evidence="4 5">
    <name type="scientific">Gilvimarinus japonicus</name>
    <dbReference type="NCBI Taxonomy" id="1796469"/>
    <lineage>
        <taxon>Bacteria</taxon>
        <taxon>Pseudomonadati</taxon>
        <taxon>Pseudomonadota</taxon>
        <taxon>Gammaproteobacteria</taxon>
        <taxon>Cellvibrionales</taxon>
        <taxon>Cellvibrionaceae</taxon>
        <taxon>Gilvimarinus</taxon>
    </lineage>
</organism>
<feature type="domain" description="Outer membrane protein beta-barrel" evidence="3">
    <location>
        <begin position="14"/>
        <end position="218"/>
    </location>
</feature>
<dbReference type="RefSeq" id="WP_382418436.1">
    <property type="nucleotide sequence ID" value="NZ_AP031500.1"/>
</dbReference>
<feature type="signal peptide" evidence="2">
    <location>
        <begin position="1"/>
        <end position="25"/>
    </location>
</feature>
<name>A0ABV7HWN7_9GAMM</name>
<evidence type="ECO:0000259" key="3">
    <source>
        <dbReference type="Pfam" id="PF13505"/>
    </source>
</evidence>
<evidence type="ECO:0000256" key="2">
    <source>
        <dbReference type="SAM" id="SignalP"/>
    </source>
</evidence>
<protein>
    <submittedName>
        <fullName evidence="4">Outer membrane beta-barrel protein</fullName>
    </submittedName>
</protein>
<keyword evidence="1 2" id="KW-0732">Signal</keyword>
<sequence length="221" mass="24155">MIVIKGTVTAAVASVLALSSTMATADRGNKYEFSLQVPYLYDESIDFDGGASVKVNSDAGFGFSAGYNYSDNVNLRGSFTWNSTSYDAARVLDDGNNTVETFGGVFDSFSASLVGDYYFLEGPFTPFVSANLGWTAVDSNIAAGPPNSVCWWDPWWGYICDAYQPTYGEDSLSYGIGAGVRFDISQRHFIRAGYYERWVDVDNAIDDPAFGTLSVEFGFMY</sequence>
<gene>
    <name evidence="4" type="ORF">ACFOEB_17155</name>
</gene>
<comment type="caution">
    <text evidence="4">The sequence shown here is derived from an EMBL/GenBank/DDBJ whole genome shotgun (WGS) entry which is preliminary data.</text>
</comment>
<dbReference type="InterPro" id="IPR027385">
    <property type="entry name" value="Beta-barrel_OMP"/>
</dbReference>
<evidence type="ECO:0000313" key="5">
    <source>
        <dbReference type="Proteomes" id="UP001595548"/>
    </source>
</evidence>
<evidence type="ECO:0000256" key="1">
    <source>
        <dbReference type="ARBA" id="ARBA00022729"/>
    </source>
</evidence>
<dbReference type="Pfam" id="PF13505">
    <property type="entry name" value="OMP_b-brl"/>
    <property type="match status" value="1"/>
</dbReference>
<accession>A0ABV7HWN7</accession>
<feature type="chain" id="PRO_5045573137" evidence="2">
    <location>
        <begin position="26"/>
        <end position="221"/>
    </location>
</feature>
<proteinExistence type="predicted"/>
<keyword evidence="5" id="KW-1185">Reference proteome</keyword>
<evidence type="ECO:0000313" key="4">
    <source>
        <dbReference type="EMBL" id="MFC3156940.1"/>
    </source>
</evidence>
<reference evidence="5" key="1">
    <citation type="journal article" date="2019" name="Int. J. Syst. Evol. Microbiol.">
        <title>The Global Catalogue of Microorganisms (GCM) 10K type strain sequencing project: providing services to taxonomists for standard genome sequencing and annotation.</title>
        <authorList>
            <consortium name="The Broad Institute Genomics Platform"/>
            <consortium name="The Broad Institute Genome Sequencing Center for Infectious Disease"/>
            <person name="Wu L."/>
            <person name="Ma J."/>
        </authorList>
    </citation>
    <scope>NUCLEOTIDE SEQUENCE [LARGE SCALE GENOMIC DNA]</scope>
    <source>
        <strain evidence="5">KCTC 52141</strain>
    </source>
</reference>
<dbReference type="SUPFAM" id="SSF56925">
    <property type="entry name" value="OMPA-like"/>
    <property type="match status" value="1"/>
</dbReference>